<dbReference type="InterPro" id="IPR016786">
    <property type="entry name" value="YdeI_bac"/>
</dbReference>
<proteinExistence type="predicted"/>
<dbReference type="AlphaFoldDB" id="A0A644WDS2"/>
<dbReference type="SUPFAM" id="SSF159888">
    <property type="entry name" value="YdhG-like"/>
    <property type="match status" value="1"/>
</dbReference>
<dbReference type="Pfam" id="PF13376">
    <property type="entry name" value="OmdA"/>
    <property type="match status" value="1"/>
</dbReference>
<feature type="domain" description="YdhG-like" evidence="1">
    <location>
        <begin position="7"/>
        <end position="103"/>
    </location>
</feature>
<sequence>MSKQNKWQEELSVLKSILESSGLEKATKWGTDVFIYKEKNIVSYGGFKNFFSIWFYNGVFLKDKHQVLVNAQEGVTKALRQWRFTSIDEINPDLILAYISEAVQNEEEGKTWKPEKSVPITIPDILQEEFDKNPPLKDAFLKLAPYKQKEYTEHITSPKKNETKLLRLQKIVPMILAGIGIHDRYR</sequence>
<accession>A0A644WDS2</accession>
<evidence type="ECO:0000259" key="1">
    <source>
        <dbReference type="Pfam" id="PF08818"/>
    </source>
</evidence>
<protein>
    <recommendedName>
        <fullName evidence="1">YdhG-like domain-containing protein</fullName>
    </recommendedName>
</protein>
<dbReference type="Gene3D" id="3.90.1150.200">
    <property type="match status" value="1"/>
</dbReference>
<dbReference type="PIRSF" id="PIRSF021308">
    <property type="entry name" value="UCP021308"/>
    <property type="match status" value="1"/>
</dbReference>
<gene>
    <name evidence="2" type="ORF">SDC9_48239</name>
</gene>
<name>A0A644WDS2_9ZZZZ</name>
<dbReference type="InterPro" id="IPR014922">
    <property type="entry name" value="YdhG-like"/>
</dbReference>
<evidence type="ECO:0000313" key="2">
    <source>
        <dbReference type="EMBL" id="MPM01996.1"/>
    </source>
</evidence>
<dbReference type="Pfam" id="PF08818">
    <property type="entry name" value="DUF1801"/>
    <property type="match status" value="1"/>
</dbReference>
<comment type="caution">
    <text evidence="2">The sequence shown here is derived from an EMBL/GenBank/DDBJ whole genome shotgun (WGS) entry which is preliminary data.</text>
</comment>
<dbReference type="EMBL" id="VSSQ01000837">
    <property type="protein sequence ID" value="MPM01996.1"/>
    <property type="molecule type" value="Genomic_DNA"/>
</dbReference>
<reference evidence="2" key="1">
    <citation type="submission" date="2019-08" db="EMBL/GenBank/DDBJ databases">
        <authorList>
            <person name="Kucharzyk K."/>
            <person name="Murdoch R.W."/>
            <person name="Higgins S."/>
            <person name="Loffler F."/>
        </authorList>
    </citation>
    <scope>NUCLEOTIDE SEQUENCE</scope>
</reference>
<organism evidence="2">
    <name type="scientific">bioreactor metagenome</name>
    <dbReference type="NCBI Taxonomy" id="1076179"/>
    <lineage>
        <taxon>unclassified sequences</taxon>
        <taxon>metagenomes</taxon>
        <taxon>ecological metagenomes</taxon>
    </lineage>
</organism>